<dbReference type="PANTHER" id="PTHR41910">
    <property type="entry name" value="SUCCINATE DEHYDROGENASE 2 MEMBRANE SUBUNIT SDHC"/>
    <property type="match status" value="1"/>
</dbReference>
<dbReference type="GO" id="GO:0009055">
    <property type="term" value="F:electron transfer activity"/>
    <property type="evidence" value="ECO:0007669"/>
    <property type="project" value="InterPro"/>
</dbReference>
<dbReference type="RefSeq" id="WP_098062581.1">
    <property type="nucleotide sequence ID" value="NZ_PDEP01000009.1"/>
</dbReference>
<dbReference type="GO" id="GO:0006099">
    <property type="term" value="P:tricarboxylic acid cycle"/>
    <property type="evidence" value="ECO:0007669"/>
    <property type="project" value="InterPro"/>
</dbReference>
<evidence type="ECO:0000256" key="1">
    <source>
        <dbReference type="ARBA" id="ARBA00001971"/>
    </source>
</evidence>
<keyword evidence="5" id="KW-0349">Heme</keyword>
<dbReference type="GO" id="GO:0016020">
    <property type="term" value="C:membrane"/>
    <property type="evidence" value="ECO:0007669"/>
    <property type="project" value="UniProtKB-SubCell"/>
</dbReference>
<accession>A0A2H3NW65</accession>
<organism evidence="13 14">
    <name type="scientific">Longimonas halophila</name>
    <dbReference type="NCBI Taxonomy" id="1469170"/>
    <lineage>
        <taxon>Bacteria</taxon>
        <taxon>Pseudomonadati</taxon>
        <taxon>Rhodothermota</taxon>
        <taxon>Rhodothermia</taxon>
        <taxon>Rhodothermales</taxon>
        <taxon>Salisaetaceae</taxon>
        <taxon>Longimonas</taxon>
    </lineage>
</organism>
<evidence type="ECO:0000256" key="5">
    <source>
        <dbReference type="ARBA" id="ARBA00022617"/>
    </source>
</evidence>
<evidence type="ECO:0000313" key="14">
    <source>
        <dbReference type="Proteomes" id="UP000221024"/>
    </source>
</evidence>
<evidence type="ECO:0000313" key="13">
    <source>
        <dbReference type="EMBL" id="PEN06234.1"/>
    </source>
</evidence>
<comment type="subunit">
    <text evidence="11">Part of an enzyme complex containing four subunits: a flavoprotein, an iron-sulfur protein, plus two membrane-anchoring proteins, SdhC and SdhD. The complex can form homotrimers.</text>
</comment>
<dbReference type="EMBL" id="PDEP01000009">
    <property type="protein sequence ID" value="PEN06234.1"/>
    <property type="molecule type" value="Genomic_DNA"/>
</dbReference>
<dbReference type="PANTHER" id="PTHR41910:SF1">
    <property type="entry name" value="SUCCINATE DEHYDROGENASE HYDROPHOBIC MEMBRANE ANCHOR SUBUNIT"/>
    <property type="match status" value="1"/>
</dbReference>
<dbReference type="InterPro" id="IPR039023">
    <property type="entry name" value="SdhC_prok"/>
</dbReference>
<keyword evidence="10 12" id="KW-0472">Membrane</keyword>
<evidence type="ECO:0000256" key="12">
    <source>
        <dbReference type="SAM" id="Phobius"/>
    </source>
</evidence>
<evidence type="ECO:0000256" key="3">
    <source>
        <dbReference type="ARBA" id="ARBA00007244"/>
    </source>
</evidence>
<evidence type="ECO:0000256" key="7">
    <source>
        <dbReference type="ARBA" id="ARBA00022723"/>
    </source>
</evidence>
<dbReference type="InterPro" id="IPR000701">
    <property type="entry name" value="SuccDH_FuR_B_TM-su"/>
</dbReference>
<evidence type="ECO:0000256" key="4">
    <source>
        <dbReference type="ARBA" id="ARBA00020076"/>
    </source>
</evidence>
<evidence type="ECO:0000256" key="8">
    <source>
        <dbReference type="ARBA" id="ARBA00022989"/>
    </source>
</evidence>
<gene>
    <name evidence="13" type="primary">sdhC</name>
    <name evidence="13" type="ORF">CRI93_10435</name>
</gene>
<evidence type="ECO:0000256" key="10">
    <source>
        <dbReference type="ARBA" id="ARBA00023136"/>
    </source>
</evidence>
<keyword evidence="7" id="KW-0479">Metal-binding</keyword>
<keyword evidence="8 12" id="KW-1133">Transmembrane helix</keyword>
<dbReference type="OrthoDB" id="276905at2"/>
<keyword evidence="9" id="KW-0408">Iron</keyword>
<feature type="transmembrane region" description="Helical" evidence="12">
    <location>
        <begin position="29"/>
        <end position="52"/>
    </location>
</feature>
<dbReference type="GO" id="GO:0046872">
    <property type="term" value="F:metal ion binding"/>
    <property type="evidence" value="ECO:0007669"/>
    <property type="project" value="UniProtKB-KW"/>
</dbReference>
<feature type="transmembrane region" description="Helical" evidence="12">
    <location>
        <begin position="110"/>
        <end position="130"/>
    </location>
</feature>
<comment type="subcellular location">
    <subcellularLocation>
        <location evidence="2">Membrane</location>
    </subcellularLocation>
</comment>
<evidence type="ECO:0000256" key="6">
    <source>
        <dbReference type="ARBA" id="ARBA00022692"/>
    </source>
</evidence>
<comment type="caution">
    <text evidence="13">The sequence shown here is derived from an EMBL/GenBank/DDBJ whole genome shotgun (WGS) entry which is preliminary data.</text>
</comment>
<dbReference type="Proteomes" id="UP000221024">
    <property type="component" value="Unassembled WGS sequence"/>
</dbReference>
<evidence type="ECO:0000256" key="11">
    <source>
        <dbReference type="ARBA" id="ARBA00025912"/>
    </source>
</evidence>
<dbReference type="AlphaFoldDB" id="A0A2H3NW65"/>
<dbReference type="NCBIfam" id="TIGR02970">
    <property type="entry name" value="succ_dehyd_cytB"/>
    <property type="match status" value="1"/>
</dbReference>
<protein>
    <recommendedName>
        <fullName evidence="4">Succinate dehydrogenase cytochrome b556 subunit</fullName>
    </recommendedName>
</protein>
<dbReference type="Gene3D" id="1.20.1300.10">
    <property type="entry name" value="Fumarate reductase/succinate dehydrogenase, transmembrane subunit"/>
    <property type="match status" value="1"/>
</dbReference>
<dbReference type="Pfam" id="PF01127">
    <property type="entry name" value="Sdh_cyt"/>
    <property type="match status" value="1"/>
</dbReference>
<dbReference type="SUPFAM" id="SSF81343">
    <property type="entry name" value="Fumarate reductase respiratory complex transmembrane subunits"/>
    <property type="match status" value="1"/>
</dbReference>
<dbReference type="CDD" id="cd03501">
    <property type="entry name" value="SQR_TypeA_SdhC_like"/>
    <property type="match status" value="1"/>
</dbReference>
<evidence type="ECO:0000256" key="9">
    <source>
        <dbReference type="ARBA" id="ARBA00023004"/>
    </source>
</evidence>
<keyword evidence="6 12" id="KW-0812">Transmembrane</keyword>
<dbReference type="InterPro" id="IPR034804">
    <property type="entry name" value="SQR/QFR_C/D"/>
</dbReference>
<dbReference type="InterPro" id="IPR014314">
    <property type="entry name" value="Succ_DH_cytb556"/>
</dbReference>
<feature type="transmembrane region" description="Helical" evidence="12">
    <location>
        <begin position="72"/>
        <end position="90"/>
    </location>
</feature>
<reference evidence="13 14" key="1">
    <citation type="submission" date="2017-10" db="EMBL/GenBank/DDBJ databases">
        <title>Draft genome of Longimonas halophila.</title>
        <authorList>
            <person name="Goh K.M."/>
            <person name="Shamsir M.S."/>
            <person name="Lim S.W."/>
        </authorList>
    </citation>
    <scope>NUCLEOTIDE SEQUENCE [LARGE SCALE GENOMIC DNA]</scope>
    <source>
        <strain evidence="13 14">KCTC 42399</strain>
    </source>
</reference>
<proteinExistence type="inferred from homology"/>
<comment type="similarity">
    <text evidence="3">Belongs to the cytochrome b560 family.</text>
</comment>
<sequence>MAVDTIDQPAKPAASQDSRFQRYRVRTGMFAWMAHRLSGVALVAYLVVHVWGLRALTDRASFNELIAGYHAPIFKIGEFLLLAAVVYHALNGLRIVLIDFLGWSPNQKRLFWSLGAVAAVLIGVGGYPTIYSLVEYFFLAA</sequence>
<name>A0A2H3NW65_9BACT</name>
<keyword evidence="14" id="KW-1185">Reference proteome</keyword>
<comment type="cofactor">
    <cofactor evidence="1">
        <name>heme</name>
        <dbReference type="ChEBI" id="CHEBI:30413"/>
    </cofactor>
</comment>
<evidence type="ECO:0000256" key="2">
    <source>
        <dbReference type="ARBA" id="ARBA00004370"/>
    </source>
</evidence>